<dbReference type="AlphaFoldDB" id="A0A0C9YPE3"/>
<reference evidence="2" key="2">
    <citation type="submission" date="2015-01" db="EMBL/GenBank/DDBJ databases">
        <title>Evolutionary Origins and Diversification of the Mycorrhizal Mutualists.</title>
        <authorList>
            <consortium name="DOE Joint Genome Institute"/>
            <consortium name="Mycorrhizal Genomics Consortium"/>
            <person name="Kohler A."/>
            <person name="Kuo A."/>
            <person name="Nagy L.G."/>
            <person name="Floudas D."/>
            <person name="Copeland A."/>
            <person name="Barry K.W."/>
            <person name="Cichocki N."/>
            <person name="Veneault-Fourrey C."/>
            <person name="LaButti K."/>
            <person name="Lindquist E.A."/>
            <person name="Lipzen A."/>
            <person name="Lundell T."/>
            <person name="Morin E."/>
            <person name="Murat C."/>
            <person name="Riley R."/>
            <person name="Ohm R."/>
            <person name="Sun H."/>
            <person name="Tunlid A."/>
            <person name="Henrissat B."/>
            <person name="Grigoriev I.V."/>
            <person name="Hibbett D.S."/>
            <person name="Martin F."/>
        </authorList>
    </citation>
    <scope>NUCLEOTIDE SEQUENCE [LARGE SCALE GENOMIC DNA]</scope>
    <source>
        <strain evidence="2">441</strain>
    </source>
</reference>
<gene>
    <name evidence="1" type="ORF">PISMIDRAFT_687027</name>
</gene>
<keyword evidence="2" id="KW-1185">Reference proteome</keyword>
<evidence type="ECO:0000313" key="1">
    <source>
        <dbReference type="EMBL" id="KIK15674.1"/>
    </source>
</evidence>
<reference evidence="1 2" key="1">
    <citation type="submission" date="2014-04" db="EMBL/GenBank/DDBJ databases">
        <authorList>
            <consortium name="DOE Joint Genome Institute"/>
            <person name="Kuo A."/>
            <person name="Kohler A."/>
            <person name="Costa M.D."/>
            <person name="Nagy L.G."/>
            <person name="Floudas D."/>
            <person name="Copeland A."/>
            <person name="Barry K.W."/>
            <person name="Cichocki N."/>
            <person name="Veneault-Fourrey C."/>
            <person name="LaButti K."/>
            <person name="Lindquist E.A."/>
            <person name="Lipzen A."/>
            <person name="Lundell T."/>
            <person name="Morin E."/>
            <person name="Murat C."/>
            <person name="Sun H."/>
            <person name="Tunlid A."/>
            <person name="Henrissat B."/>
            <person name="Grigoriev I.V."/>
            <person name="Hibbett D.S."/>
            <person name="Martin F."/>
            <person name="Nordberg H.P."/>
            <person name="Cantor M.N."/>
            <person name="Hua S.X."/>
        </authorList>
    </citation>
    <scope>NUCLEOTIDE SEQUENCE [LARGE SCALE GENOMIC DNA]</scope>
    <source>
        <strain evidence="1 2">441</strain>
    </source>
</reference>
<name>A0A0C9YPE3_9AGAM</name>
<feature type="non-terminal residue" evidence="1">
    <location>
        <position position="108"/>
    </location>
</feature>
<protein>
    <submittedName>
        <fullName evidence="1">Uncharacterized protein</fullName>
    </submittedName>
</protein>
<dbReference type="HOGENOM" id="CLU_175214_0_0_1"/>
<dbReference type="Proteomes" id="UP000054018">
    <property type="component" value="Unassembled WGS sequence"/>
</dbReference>
<dbReference type="EMBL" id="KN833880">
    <property type="protein sequence ID" value="KIK15674.1"/>
    <property type="molecule type" value="Genomic_DNA"/>
</dbReference>
<sequence>MHYVSFHCRQSTLSDACVSTYGPRRMNTPAVARVTGSSSKLLVAMLSEKASLASSARAHPLPLHPTKWSTGKLCSTRAHVHNSLLCSATSDAECAQSCNTLDTHPWRS</sequence>
<organism evidence="1 2">
    <name type="scientific">Pisolithus microcarpus 441</name>
    <dbReference type="NCBI Taxonomy" id="765257"/>
    <lineage>
        <taxon>Eukaryota</taxon>
        <taxon>Fungi</taxon>
        <taxon>Dikarya</taxon>
        <taxon>Basidiomycota</taxon>
        <taxon>Agaricomycotina</taxon>
        <taxon>Agaricomycetes</taxon>
        <taxon>Agaricomycetidae</taxon>
        <taxon>Boletales</taxon>
        <taxon>Sclerodermatineae</taxon>
        <taxon>Pisolithaceae</taxon>
        <taxon>Pisolithus</taxon>
    </lineage>
</organism>
<proteinExistence type="predicted"/>
<evidence type="ECO:0000313" key="2">
    <source>
        <dbReference type="Proteomes" id="UP000054018"/>
    </source>
</evidence>
<accession>A0A0C9YPE3</accession>